<comment type="caution">
    <text evidence="7">The sequence shown here is derived from an EMBL/GenBank/DDBJ whole genome shotgun (WGS) entry which is preliminary data.</text>
</comment>
<proteinExistence type="predicted"/>
<keyword evidence="3" id="KW-0269">Exonuclease</keyword>
<evidence type="ECO:0000256" key="3">
    <source>
        <dbReference type="ARBA" id="ARBA00022839"/>
    </source>
</evidence>
<name>A0ABS9D8Z8_9ALTE</name>
<dbReference type="InterPro" id="IPR014966">
    <property type="entry name" value="FRG-dom"/>
</dbReference>
<dbReference type="SUPFAM" id="SSF53098">
    <property type="entry name" value="Ribonuclease H-like"/>
    <property type="match status" value="1"/>
</dbReference>
<evidence type="ECO:0000313" key="7">
    <source>
        <dbReference type="EMBL" id="MCF2949270.1"/>
    </source>
</evidence>
<dbReference type="InterPro" id="IPR013520">
    <property type="entry name" value="Ribonucl_H"/>
</dbReference>
<dbReference type="InterPro" id="IPR036397">
    <property type="entry name" value="RNaseH_sf"/>
</dbReference>
<dbReference type="SMART" id="SM00901">
    <property type="entry name" value="FRG"/>
    <property type="match status" value="1"/>
</dbReference>
<evidence type="ECO:0000259" key="5">
    <source>
        <dbReference type="SMART" id="SM00479"/>
    </source>
</evidence>
<dbReference type="Gene3D" id="3.30.420.10">
    <property type="entry name" value="Ribonuclease H-like superfamily/Ribonuclease H"/>
    <property type="match status" value="1"/>
</dbReference>
<dbReference type="Pfam" id="PF00929">
    <property type="entry name" value="RNase_T"/>
    <property type="match status" value="1"/>
</dbReference>
<dbReference type="SMART" id="SM00479">
    <property type="entry name" value="EXOIII"/>
    <property type="match status" value="1"/>
</dbReference>
<organism evidence="7 8">
    <name type="scientific">Paraglaciecola algarum</name>
    <dbReference type="NCBI Taxonomy" id="3050085"/>
    <lineage>
        <taxon>Bacteria</taxon>
        <taxon>Pseudomonadati</taxon>
        <taxon>Pseudomonadota</taxon>
        <taxon>Gammaproteobacteria</taxon>
        <taxon>Alteromonadales</taxon>
        <taxon>Alteromonadaceae</taxon>
        <taxon>Paraglaciecola</taxon>
    </lineage>
</organism>
<evidence type="ECO:0000313" key="8">
    <source>
        <dbReference type="Proteomes" id="UP001521137"/>
    </source>
</evidence>
<evidence type="ECO:0000256" key="2">
    <source>
        <dbReference type="ARBA" id="ARBA00022722"/>
    </source>
</evidence>
<gene>
    <name evidence="7" type="ORF">L0668_14220</name>
</gene>
<dbReference type="RefSeq" id="WP_235313367.1">
    <property type="nucleotide sequence ID" value="NZ_JAKGAS010000007.1"/>
</dbReference>
<evidence type="ECO:0000256" key="4">
    <source>
        <dbReference type="ARBA" id="ARBA00049244"/>
    </source>
</evidence>
<feature type="domain" description="FRG" evidence="6">
    <location>
        <begin position="205"/>
        <end position="302"/>
    </location>
</feature>
<dbReference type="Pfam" id="PF08867">
    <property type="entry name" value="FRG"/>
    <property type="match status" value="1"/>
</dbReference>
<dbReference type="Proteomes" id="UP001521137">
    <property type="component" value="Unassembled WGS sequence"/>
</dbReference>
<dbReference type="InterPro" id="IPR012337">
    <property type="entry name" value="RNaseH-like_sf"/>
</dbReference>
<dbReference type="EMBL" id="JAKGAS010000007">
    <property type="protein sequence ID" value="MCF2949270.1"/>
    <property type="molecule type" value="Genomic_DNA"/>
</dbReference>
<feature type="domain" description="Exonuclease" evidence="5">
    <location>
        <begin position="2"/>
        <end position="174"/>
    </location>
</feature>
<keyword evidence="8" id="KW-1185">Reference proteome</keyword>
<protein>
    <recommendedName>
        <fullName evidence="1">DNA-directed DNA polymerase</fullName>
        <ecNumber evidence="1">2.7.7.7</ecNumber>
    </recommendedName>
</protein>
<dbReference type="PANTHER" id="PTHR30231:SF41">
    <property type="entry name" value="DNA POLYMERASE III SUBUNIT EPSILON"/>
    <property type="match status" value="1"/>
</dbReference>
<keyword evidence="3" id="KW-0378">Hydrolase</keyword>
<dbReference type="InterPro" id="IPR006054">
    <property type="entry name" value="DnaQ"/>
</dbReference>
<dbReference type="NCBIfam" id="TIGR00573">
    <property type="entry name" value="dnaq"/>
    <property type="match status" value="1"/>
</dbReference>
<reference evidence="7 8" key="1">
    <citation type="submission" date="2022-01" db="EMBL/GenBank/DDBJ databases">
        <title>Paraglaciecola sp. G1-23.</title>
        <authorList>
            <person name="Jin M.S."/>
            <person name="Han D.M."/>
            <person name="Kim H.M."/>
            <person name="Jeon C.O."/>
        </authorList>
    </citation>
    <scope>NUCLEOTIDE SEQUENCE [LARGE SCALE GENOMIC DNA]</scope>
    <source>
        <strain evidence="7 8">G1-23</strain>
    </source>
</reference>
<dbReference type="PANTHER" id="PTHR30231">
    <property type="entry name" value="DNA POLYMERASE III SUBUNIT EPSILON"/>
    <property type="match status" value="1"/>
</dbReference>
<sequence>MRQVVISIEATRVEASEGAKIIEIGCVEILDSKISGNTFHVYLNPKCLVDQASIEKHGITNEYLADKPVFNDVVGEFLDFIGDAQLVTYNAGHVIPFLHKELIALEGGKHGRLKNDYIDILTISNKRHPNQNNSLDNLTERYYLDSSQFNGFGALFKAEIIANLLLALIDESTKNITSDTEQFEIGENLTVVETFSDFDIAIEGIGKTALCRGVSNHEYPLLPSLFRHNEVKLADTREFNSMWVFKTHAKPHLDVIPLNDIEWLTIAQHHGLPTRLLDWSLSPLVACFFAVQSLTRDDAAVFIYDIGKFKKEEEIKLSELKEITAFFPSHATKRITSQSGMFTIHPTASMKLEPKSLKKILIPASRKKYFLEKLVKYGVHHGTIFPDLDGLSSYVRYLNNYR</sequence>
<comment type="catalytic activity">
    <reaction evidence="4">
        <text>DNA(n) + a 2'-deoxyribonucleoside 5'-triphosphate = DNA(n+1) + diphosphate</text>
        <dbReference type="Rhea" id="RHEA:22508"/>
        <dbReference type="Rhea" id="RHEA-COMP:17339"/>
        <dbReference type="Rhea" id="RHEA-COMP:17340"/>
        <dbReference type="ChEBI" id="CHEBI:33019"/>
        <dbReference type="ChEBI" id="CHEBI:61560"/>
        <dbReference type="ChEBI" id="CHEBI:173112"/>
        <dbReference type="EC" id="2.7.7.7"/>
    </reaction>
</comment>
<evidence type="ECO:0000259" key="6">
    <source>
        <dbReference type="SMART" id="SM00901"/>
    </source>
</evidence>
<evidence type="ECO:0000256" key="1">
    <source>
        <dbReference type="ARBA" id="ARBA00012417"/>
    </source>
</evidence>
<keyword evidence="2" id="KW-0540">Nuclease</keyword>
<dbReference type="EC" id="2.7.7.7" evidence="1"/>
<accession>A0ABS9D8Z8</accession>